<dbReference type="GO" id="GO:0000272">
    <property type="term" value="P:polysaccharide catabolic process"/>
    <property type="evidence" value="ECO:0007669"/>
    <property type="project" value="UniProtKB-KW"/>
</dbReference>
<dbReference type="InterPro" id="IPR014756">
    <property type="entry name" value="Ig_E-set"/>
</dbReference>
<dbReference type="GO" id="GO:0008810">
    <property type="term" value="F:cellulase activity"/>
    <property type="evidence" value="ECO:0007669"/>
    <property type="project" value="UniProtKB-EC"/>
</dbReference>
<evidence type="ECO:0000313" key="6">
    <source>
        <dbReference type="EMBL" id="OIR18863.1"/>
    </source>
</evidence>
<evidence type="ECO:0000256" key="2">
    <source>
        <dbReference type="ARBA" id="ARBA00023277"/>
    </source>
</evidence>
<feature type="domain" description="Cellulase Ig-like" evidence="5">
    <location>
        <begin position="338"/>
        <end position="422"/>
    </location>
</feature>
<evidence type="ECO:0000259" key="4">
    <source>
        <dbReference type="Pfam" id="PF00759"/>
    </source>
</evidence>
<dbReference type="InterPro" id="IPR001701">
    <property type="entry name" value="Glyco_hydro_9"/>
</dbReference>
<evidence type="ECO:0000256" key="3">
    <source>
        <dbReference type="ARBA" id="ARBA00023326"/>
    </source>
</evidence>
<gene>
    <name evidence="6" type="primary">celD_1</name>
    <name evidence="6" type="ORF">GALL_12050</name>
</gene>
<dbReference type="SUPFAM" id="SSF81296">
    <property type="entry name" value="E set domains"/>
    <property type="match status" value="1"/>
</dbReference>
<dbReference type="EMBL" id="MLJW01000002">
    <property type="protein sequence ID" value="OIR18863.1"/>
    <property type="molecule type" value="Genomic_DNA"/>
</dbReference>
<evidence type="ECO:0000256" key="1">
    <source>
        <dbReference type="ARBA" id="ARBA00007072"/>
    </source>
</evidence>
<organism evidence="6">
    <name type="scientific">mine drainage metagenome</name>
    <dbReference type="NCBI Taxonomy" id="410659"/>
    <lineage>
        <taxon>unclassified sequences</taxon>
        <taxon>metagenomes</taxon>
        <taxon>ecological metagenomes</taxon>
    </lineage>
</organism>
<dbReference type="InterPro" id="IPR013783">
    <property type="entry name" value="Ig-like_fold"/>
</dbReference>
<dbReference type="SUPFAM" id="SSF48208">
    <property type="entry name" value="Six-hairpin glycosidases"/>
    <property type="match status" value="1"/>
</dbReference>
<dbReference type="InterPro" id="IPR012341">
    <property type="entry name" value="6hp_glycosidase-like_sf"/>
</dbReference>
<accession>A0A1J5TD78</accession>
<name>A0A1J5TD78_9ZZZZ</name>
<dbReference type="Gene3D" id="2.60.40.10">
    <property type="entry name" value="Immunoglobulins"/>
    <property type="match status" value="1"/>
</dbReference>
<dbReference type="EC" id="3.2.1.4" evidence="6"/>
<proteinExistence type="inferred from homology"/>
<feature type="domain" description="Glycoside hydrolase family 9" evidence="4">
    <location>
        <begin position="457"/>
        <end position="851"/>
    </location>
</feature>
<dbReference type="Gene3D" id="1.50.10.10">
    <property type="match status" value="1"/>
</dbReference>
<keyword evidence="6" id="KW-0378">Hydrolase</keyword>
<reference evidence="6" key="1">
    <citation type="submission" date="2016-10" db="EMBL/GenBank/DDBJ databases">
        <title>Sequence of Gallionella enrichment culture.</title>
        <authorList>
            <person name="Poehlein A."/>
            <person name="Muehling M."/>
            <person name="Daniel R."/>
        </authorList>
    </citation>
    <scope>NUCLEOTIDE SEQUENCE</scope>
</reference>
<comment type="similarity">
    <text evidence="1">Belongs to the glycosyl hydrolase 9 (cellulase E) family.</text>
</comment>
<comment type="caution">
    <text evidence="6">The sequence shown here is derived from an EMBL/GenBank/DDBJ whole genome shotgun (WGS) entry which is preliminary data.</text>
</comment>
<evidence type="ECO:0000259" key="5">
    <source>
        <dbReference type="Pfam" id="PF02927"/>
    </source>
</evidence>
<keyword evidence="6" id="KW-0326">Glycosidase</keyword>
<dbReference type="AlphaFoldDB" id="A0A1J5TD78"/>
<dbReference type="Pfam" id="PF00759">
    <property type="entry name" value="Glyco_hydro_9"/>
    <property type="match status" value="1"/>
</dbReference>
<dbReference type="CDD" id="cd02850">
    <property type="entry name" value="E_set_Cellulase_N"/>
    <property type="match status" value="1"/>
</dbReference>
<dbReference type="InterPro" id="IPR008928">
    <property type="entry name" value="6-hairpin_glycosidase_sf"/>
</dbReference>
<sequence length="920" mass="101853">MVPDSSADRLVEPGWAPGAQVRRCRRLRRARRGLLSPAVAGLPVSRTPAAIPNNPVSMIPYVLRRAGCLTVLACLLIVPLSSACAIEAPDGLKLNSQEYLEMPGLNVMLASDYYPEGHQGGVSIILNGDRIATNGDVRLNRTPGQWQPTPVVGQRRVDPATGEISVRMSYPDESKDRKGFNPIVYPDLKFAYTVRVVPAGKSFRIIVDLDKPLPEAWQKRVGFNLELFPGDLFGKSYLMDRHDGIFPRQADGPGRMTADGSYAIEALATGRHLMVAPESKTHCLGIESLAGGPLELIDGRGQYNNGWFVVRALLAPGASKHALEWLVSPRAIPGFLEAPVVQVSQVGYHPLQRKYAVIQLDSHDSRRLPVTVSRLRADGSLETVLSAVPPEWGRFLRYTILRLDFSSVTKPGMYVVSYGKVRSNAFKIADDVYERHVWQPTLEYFLPIQMCHMRVNDRYRVWHGDCHEDDARMAEVNRDHFDGYSQGPSTLCKYKPGEHVPGLNQGGWHDAGDYDLRIESQTETIYGLALAWEAFHPTYDDTTIDEVHHVAELHRPDGKPDILQQIEHGLLSVVGGYKSMGCFYRGIQEATMRQYTLLGDPVNVTDGRVYDPKTAPKGTFHVYGQPAPVFGEKGAPDDRWVFTENNPRHVFGAATALAAAARVLKGYDDAMASDCLRIAEEQWNRVPDSEPAPAAGAGEHSWGMPLSLVKVHLATELLLTTHDRRYADYILSKRAEIVAHPDYCGWFLGRALPLIGDAGFRSDLETALRGYRKQVDAEAAETPYGVPYRPQIWGAGWQIQNFGAHQVFLHKSFPDIFPRRYVLNALEFILGCHPGSNTASFVGGVGANSMTVAYGFNRADWTYIPGGISSGTALIRPDFPELKVWPYFWQQGEYVLGGGTTDCLLLVLGADQLMNQPKGT</sequence>
<keyword evidence="2" id="KW-0119">Carbohydrate metabolism</keyword>
<protein>
    <submittedName>
        <fullName evidence="6">Endoglucanase D</fullName>
        <ecNumber evidence="6">3.2.1.4</ecNumber>
    </submittedName>
</protein>
<dbReference type="InterPro" id="IPR004197">
    <property type="entry name" value="Cellulase_Ig-like"/>
</dbReference>
<dbReference type="Pfam" id="PF02927">
    <property type="entry name" value="CelD_N"/>
    <property type="match status" value="1"/>
</dbReference>
<keyword evidence="3" id="KW-0624">Polysaccharide degradation</keyword>